<sequence>MTDANATALYPVLTTIKFGGRYIKPPGSVEATATEAAVLIGDGYVGPEASELQLPEGDDQGNQNSKAGETGRPVTNAGVVGEGLQQVVGGGESPAVGAGTEVTLRVEGADSAGDTQAVVKAVAKTAPPKKAATKKAAKRTAKKAAK</sequence>
<evidence type="ECO:0000313" key="3">
    <source>
        <dbReference type="Proteomes" id="UP000599009"/>
    </source>
</evidence>
<feature type="region of interest" description="Disordered" evidence="1">
    <location>
        <begin position="124"/>
        <end position="146"/>
    </location>
</feature>
<evidence type="ECO:0000313" key="2">
    <source>
        <dbReference type="EMBL" id="GGK08622.1"/>
    </source>
</evidence>
<gene>
    <name evidence="2" type="ORF">GCM10011394_17490</name>
</gene>
<evidence type="ECO:0000256" key="1">
    <source>
        <dbReference type="SAM" id="MobiDB-lite"/>
    </source>
</evidence>
<comment type="caution">
    <text evidence="2">The sequence shown here is derived from an EMBL/GenBank/DDBJ whole genome shotgun (WGS) entry which is preliminary data.</text>
</comment>
<accession>A0ABQ2EED1</accession>
<protein>
    <submittedName>
        <fullName evidence="2">Uncharacterized protein</fullName>
    </submittedName>
</protein>
<feature type="region of interest" description="Disordered" evidence="1">
    <location>
        <begin position="48"/>
        <end position="77"/>
    </location>
</feature>
<dbReference type="RefSeq" id="WP_165942271.1">
    <property type="nucleotide sequence ID" value="NZ_BMME01000001.1"/>
</dbReference>
<reference evidence="3" key="1">
    <citation type="journal article" date="2019" name="Int. J. Syst. Evol. Microbiol.">
        <title>The Global Catalogue of Microorganisms (GCM) 10K type strain sequencing project: providing services to taxonomists for standard genome sequencing and annotation.</title>
        <authorList>
            <consortium name="The Broad Institute Genomics Platform"/>
            <consortium name="The Broad Institute Genome Sequencing Center for Infectious Disease"/>
            <person name="Wu L."/>
            <person name="Ma J."/>
        </authorList>
    </citation>
    <scope>NUCLEOTIDE SEQUENCE [LARGE SCALE GENOMIC DNA]</scope>
    <source>
        <strain evidence="3">CGMCC 1.8985</strain>
    </source>
</reference>
<name>A0ABQ2EED1_9GAMM</name>
<dbReference type="EMBL" id="BMME01000001">
    <property type="protein sequence ID" value="GGK08622.1"/>
    <property type="molecule type" value="Genomic_DNA"/>
</dbReference>
<organism evidence="2 3">
    <name type="scientific">Luteimonas terricola</name>
    <dbReference type="NCBI Taxonomy" id="645597"/>
    <lineage>
        <taxon>Bacteria</taxon>
        <taxon>Pseudomonadati</taxon>
        <taxon>Pseudomonadota</taxon>
        <taxon>Gammaproteobacteria</taxon>
        <taxon>Lysobacterales</taxon>
        <taxon>Lysobacteraceae</taxon>
        <taxon>Luteimonas</taxon>
    </lineage>
</organism>
<dbReference type="Proteomes" id="UP000599009">
    <property type="component" value="Unassembled WGS sequence"/>
</dbReference>
<proteinExistence type="predicted"/>
<feature type="compositionally biased region" description="Basic residues" evidence="1">
    <location>
        <begin position="131"/>
        <end position="146"/>
    </location>
</feature>
<keyword evidence="3" id="KW-1185">Reference proteome</keyword>